<dbReference type="Proteomes" id="UP000297245">
    <property type="component" value="Unassembled WGS sequence"/>
</dbReference>
<evidence type="ECO:0000313" key="2">
    <source>
        <dbReference type="Proteomes" id="UP000297245"/>
    </source>
</evidence>
<evidence type="ECO:0000313" key="1">
    <source>
        <dbReference type="EMBL" id="THV04167.1"/>
    </source>
</evidence>
<reference evidence="1 2" key="1">
    <citation type="journal article" date="2019" name="Nat. Ecol. Evol.">
        <title>Megaphylogeny resolves global patterns of mushroom evolution.</title>
        <authorList>
            <person name="Varga T."/>
            <person name="Krizsan K."/>
            <person name="Foldi C."/>
            <person name="Dima B."/>
            <person name="Sanchez-Garcia M."/>
            <person name="Sanchez-Ramirez S."/>
            <person name="Szollosi G.J."/>
            <person name="Szarkandi J.G."/>
            <person name="Papp V."/>
            <person name="Albert L."/>
            <person name="Andreopoulos W."/>
            <person name="Angelini C."/>
            <person name="Antonin V."/>
            <person name="Barry K.W."/>
            <person name="Bougher N.L."/>
            <person name="Buchanan P."/>
            <person name="Buyck B."/>
            <person name="Bense V."/>
            <person name="Catcheside P."/>
            <person name="Chovatia M."/>
            <person name="Cooper J."/>
            <person name="Damon W."/>
            <person name="Desjardin D."/>
            <person name="Finy P."/>
            <person name="Geml J."/>
            <person name="Haridas S."/>
            <person name="Hughes K."/>
            <person name="Justo A."/>
            <person name="Karasinski D."/>
            <person name="Kautmanova I."/>
            <person name="Kiss B."/>
            <person name="Kocsube S."/>
            <person name="Kotiranta H."/>
            <person name="LaButti K.M."/>
            <person name="Lechner B.E."/>
            <person name="Liimatainen K."/>
            <person name="Lipzen A."/>
            <person name="Lukacs Z."/>
            <person name="Mihaltcheva S."/>
            <person name="Morgado L.N."/>
            <person name="Niskanen T."/>
            <person name="Noordeloos M.E."/>
            <person name="Ohm R.A."/>
            <person name="Ortiz-Santana B."/>
            <person name="Ovrebo C."/>
            <person name="Racz N."/>
            <person name="Riley R."/>
            <person name="Savchenko A."/>
            <person name="Shiryaev A."/>
            <person name="Soop K."/>
            <person name="Spirin V."/>
            <person name="Szebenyi C."/>
            <person name="Tomsovsky M."/>
            <person name="Tulloss R.E."/>
            <person name="Uehling J."/>
            <person name="Grigoriev I.V."/>
            <person name="Vagvolgyi C."/>
            <person name="Papp T."/>
            <person name="Martin F.M."/>
            <person name="Miettinen O."/>
            <person name="Hibbett D.S."/>
            <person name="Nagy L.G."/>
        </authorList>
    </citation>
    <scope>NUCLEOTIDE SEQUENCE [LARGE SCALE GENOMIC DNA]</scope>
    <source>
        <strain evidence="1 2">CBS 962.96</strain>
    </source>
</reference>
<dbReference type="EMBL" id="ML179059">
    <property type="protein sequence ID" value="THV04167.1"/>
    <property type="molecule type" value="Genomic_DNA"/>
</dbReference>
<proteinExistence type="predicted"/>
<accession>A0A4S8MMN8</accession>
<dbReference type="OrthoDB" id="4743193at2759"/>
<name>A0A4S8MMN8_DENBC</name>
<dbReference type="AlphaFoldDB" id="A0A4S8MMN8"/>
<keyword evidence="2" id="KW-1185">Reference proteome</keyword>
<feature type="non-terminal residue" evidence="1">
    <location>
        <position position="293"/>
    </location>
</feature>
<organism evidence="1 2">
    <name type="scientific">Dendrothele bispora (strain CBS 962.96)</name>
    <dbReference type="NCBI Taxonomy" id="1314807"/>
    <lineage>
        <taxon>Eukaryota</taxon>
        <taxon>Fungi</taxon>
        <taxon>Dikarya</taxon>
        <taxon>Basidiomycota</taxon>
        <taxon>Agaricomycotina</taxon>
        <taxon>Agaricomycetes</taxon>
        <taxon>Agaricomycetidae</taxon>
        <taxon>Agaricales</taxon>
        <taxon>Agaricales incertae sedis</taxon>
        <taxon>Dendrothele</taxon>
    </lineage>
</organism>
<gene>
    <name evidence="1" type="ORF">K435DRAFT_649791</name>
</gene>
<protein>
    <submittedName>
        <fullName evidence="1">Uncharacterized protein</fullName>
    </submittedName>
</protein>
<sequence>MSTPPHPELLQQVDNVAEAFRANDLSIFVYIQHIILLASGSASVSRAKDDLLQSAHLVCSALFGWTETRASILSWAFNTVRTILCAEIVRLTQPRTGLNFNAKNATLDFVEGSFMQEASDYKDEVAMEEVNDLLEPLDDAVDLGDIGGDDERDNENNAETRSKHRARARKGALIFIKTVVVISIIANSTSERCNYLQAILGIFFHSCSVPEKVIETLSHAGFCISLSTIHRAIGSLSEKSSAALKMLVRTLAAMWGYDNFDIKFKAAHPTLENPSTFVSATSATTIPLFGVNE</sequence>